<dbReference type="Proteomes" id="UP000226437">
    <property type="component" value="Unassembled WGS sequence"/>
</dbReference>
<accession>A0A2G0CE89</accession>
<dbReference type="SMART" id="SM00060">
    <property type="entry name" value="FN3"/>
    <property type="match status" value="2"/>
</dbReference>
<sequence>MSLHPYFRPFRYWRNAFVLLILTLLGGPYLAAQQTVVLPADGTVTRDATPQGDSPYQRMLYLIKPEEAAASNLLAGDTITSLGFTIARPDSDTASGDFTLYLQNTTDIVSRRDLSWTEVTVTGNNRLRLENLSLGDYEWQVRAACNPTDTWTNTETFQPVDTSGCNRPNGLAVTNLTDSAALVSWSLPHLDTSHTFQLSYRAITESVWQEITVLDTFLQLSHLTPNTNYTWKVATQCNGELSAATGQNFTTRYSPDCAQPSALTVVSVLDTSVTLTWTPATEAIRHAVQFRPVGTVGWLSTSSLNNTVRITNLSPGTTYEWRIRTVCTIANETKSGQYLTGTAFTTTGATACYLPTDPRTRVLSDTSAILIWNDLSPGTDYVVRYRPKNAISWTNALTGMTLVHSDSILLPDVAGPLNVTFSGSSRDTFVYNGGGLYVAWEWQHPLGNPSKGYLALATETKAPQGSTGNPGTTRPILALNTNAGTRKNAPGEVLFATNSRPQTRLGASRLVDSIAVTAVYALGATVPAYTATQPVSARVENYGQDTVDVTATLTVTGNDGTVRYTADVPVTVPGMSSGLVTFSGYTPTVEGTDSISVSVPAQGAENLLENNRYVYLQRVNTRTVRYADQSAQVAAAGVDSGAVLTRYVAQGCFTVSGASVFLDESAAGQPLSAILLNSDGTGIDTSEVFTPTTDDVSAYHTFYFPSNPTVAGDTFFVGVLQQTGGFSPVGTQYEPGAPRAGAHYHVPIAGGTPIEKPELGRLMIAAELQAQGIQPRILGEEFLCDNGTNTLNLISQTVRYANKLVEAPAEPSKSFGPRAVLGAPDLYPAFGFGEGGWLASASGARGDSITLQFAGSSTVDYIEIYQTYCPGNIREVLLKDATTGTFHSVYTSTVTSSEADASAITRIDFTRTTYPVSEVKILLVNNSTCGSVGIDAVGLGQKDDTLAFSNYTWSTGETSPTIDVTGAGEYSVTATGGTGCTDSSTDFTVQTYVPDSVKISVEAPTLSICAGDTIMLVADKSTGITWSTGETTEAIYVSSPGTYTVSYDDGKGCGSVVSAPVQITQNTAPAVTITGNTVICPGESVTLGAAGSFSTYQWSDNSTQPTLSVSLANTYTLTVTDDSGCTGSASVTVTDGATPTVNIAGTPAFCPGGSTVLDAGAGFATYAWSTGDPTQTAVISSTDPVSVTVTDANGCAATAAVTPTTYTPPVAGITGDQGFCPGGTASLASTASFAQYTWSTGSTDSVVTLSNSGLYSLTVTDNNGCTDDASWEVVQFQTPTPAITGTLSFCAGNTTTIAAGAGYASYSWSTGETQRVIQVNQVGTYSVTVVDSRGCTGSASATTTQSNLLPSVPGEISGPTDNLCGTTGNVFSVSPVANTDFYVWTVPTGATIVAGEGTTSVTVDFATTFTGGKISVKANNLCGQSPSFEGRKLELACQDQ</sequence>
<protein>
    <recommendedName>
        <fullName evidence="1">Fibronectin type-III domain-containing protein</fullName>
    </recommendedName>
</protein>
<dbReference type="EMBL" id="PDLO01000004">
    <property type="protein sequence ID" value="PHK98296.1"/>
    <property type="molecule type" value="Genomic_DNA"/>
</dbReference>
<organism evidence="2 3">
    <name type="scientific">Neolewinella marina</name>
    <dbReference type="NCBI Taxonomy" id="438751"/>
    <lineage>
        <taxon>Bacteria</taxon>
        <taxon>Pseudomonadati</taxon>
        <taxon>Bacteroidota</taxon>
        <taxon>Saprospiria</taxon>
        <taxon>Saprospirales</taxon>
        <taxon>Lewinellaceae</taxon>
        <taxon>Neolewinella</taxon>
    </lineage>
</organism>
<dbReference type="InterPro" id="IPR013783">
    <property type="entry name" value="Ig-like_fold"/>
</dbReference>
<reference evidence="2 3" key="1">
    <citation type="submission" date="2017-10" db="EMBL/GenBank/DDBJ databases">
        <title>The draft genome sequence of Lewinella marina KCTC 32374.</title>
        <authorList>
            <person name="Wang K."/>
        </authorList>
    </citation>
    <scope>NUCLEOTIDE SEQUENCE [LARGE SCALE GENOMIC DNA]</scope>
    <source>
        <strain evidence="2 3">MKG-38</strain>
    </source>
</reference>
<evidence type="ECO:0000313" key="3">
    <source>
        <dbReference type="Proteomes" id="UP000226437"/>
    </source>
</evidence>
<name>A0A2G0CE89_9BACT</name>
<dbReference type="InterPro" id="IPR036116">
    <property type="entry name" value="FN3_sf"/>
</dbReference>
<dbReference type="OrthoDB" id="9765926at2"/>
<dbReference type="Pfam" id="PF19408">
    <property type="entry name" value="PKD_6"/>
    <property type="match status" value="1"/>
</dbReference>
<dbReference type="Gene3D" id="2.60.40.10">
    <property type="entry name" value="Immunoglobulins"/>
    <property type="match status" value="3"/>
</dbReference>
<feature type="domain" description="Fibronectin type-III" evidence="1">
    <location>
        <begin position="167"/>
        <end position="256"/>
    </location>
</feature>
<proteinExistence type="predicted"/>
<gene>
    <name evidence="2" type="ORF">CGL56_11380</name>
</gene>
<dbReference type="RefSeq" id="WP_099106682.1">
    <property type="nucleotide sequence ID" value="NZ_JAATJF010000004.1"/>
</dbReference>
<dbReference type="Pfam" id="PF00041">
    <property type="entry name" value="fn3"/>
    <property type="match status" value="2"/>
</dbReference>
<dbReference type="InterPro" id="IPR003961">
    <property type="entry name" value="FN3_dom"/>
</dbReference>
<evidence type="ECO:0000313" key="2">
    <source>
        <dbReference type="EMBL" id="PHK98296.1"/>
    </source>
</evidence>
<feature type="domain" description="Fibronectin type-III" evidence="1">
    <location>
        <begin position="259"/>
        <end position="349"/>
    </location>
</feature>
<evidence type="ECO:0000259" key="1">
    <source>
        <dbReference type="PROSITE" id="PS50853"/>
    </source>
</evidence>
<dbReference type="PROSITE" id="PS50853">
    <property type="entry name" value="FN3"/>
    <property type="match status" value="2"/>
</dbReference>
<dbReference type="CDD" id="cd00063">
    <property type="entry name" value="FN3"/>
    <property type="match status" value="2"/>
</dbReference>
<comment type="caution">
    <text evidence="2">The sequence shown here is derived from an EMBL/GenBank/DDBJ whole genome shotgun (WGS) entry which is preliminary data.</text>
</comment>
<keyword evidence="3" id="KW-1185">Reference proteome</keyword>
<dbReference type="InterPro" id="IPR045829">
    <property type="entry name" value="PKD_6"/>
</dbReference>
<dbReference type="SUPFAM" id="SSF49265">
    <property type="entry name" value="Fibronectin type III"/>
    <property type="match status" value="2"/>
</dbReference>